<dbReference type="VEuPathDB" id="FungiDB:EMCG_01849"/>
<organism evidence="2 3">
    <name type="scientific">[Emmonsia] crescens</name>
    <dbReference type="NCBI Taxonomy" id="73230"/>
    <lineage>
        <taxon>Eukaryota</taxon>
        <taxon>Fungi</taxon>
        <taxon>Dikarya</taxon>
        <taxon>Ascomycota</taxon>
        <taxon>Pezizomycotina</taxon>
        <taxon>Eurotiomycetes</taxon>
        <taxon>Eurotiomycetidae</taxon>
        <taxon>Onygenales</taxon>
        <taxon>Ajellomycetaceae</taxon>
        <taxon>Emergomyces</taxon>
    </lineage>
</organism>
<evidence type="ECO:0000256" key="1">
    <source>
        <dbReference type="SAM" id="MobiDB-lite"/>
    </source>
</evidence>
<proteinExistence type="predicted"/>
<feature type="compositionally biased region" description="Polar residues" evidence="1">
    <location>
        <begin position="118"/>
        <end position="134"/>
    </location>
</feature>
<name>A0A0G2HZS4_9EURO</name>
<sequence length="148" mass="15952">MSGLPPTPLSERKTSLRSHSKAPGFNPVEEENEPSSGEEGRTQYDLAEEGDTMEVPSGSGRATGRDKQPERETPEATDSPDGTPCPTMPTMPTPSANGMITMTAADLLAFCQQMMMATHQNPDSNNDSGTPVNEQKQEIREYQKHGGS</sequence>
<feature type="compositionally biased region" description="Basic and acidic residues" evidence="1">
    <location>
        <begin position="63"/>
        <end position="74"/>
    </location>
</feature>
<dbReference type="OrthoDB" id="4191147at2759"/>
<reference evidence="3" key="1">
    <citation type="journal article" date="2015" name="PLoS Genet.">
        <title>The dynamic genome and transcriptome of the human fungal pathogen Blastomyces and close relative Emmonsia.</title>
        <authorList>
            <person name="Munoz J.F."/>
            <person name="Gauthier G.M."/>
            <person name="Desjardins C.A."/>
            <person name="Gallo J.E."/>
            <person name="Holder J."/>
            <person name="Sullivan T.D."/>
            <person name="Marty A.J."/>
            <person name="Carmen J.C."/>
            <person name="Chen Z."/>
            <person name="Ding L."/>
            <person name="Gujja S."/>
            <person name="Magrini V."/>
            <person name="Misas E."/>
            <person name="Mitreva M."/>
            <person name="Priest M."/>
            <person name="Saif S."/>
            <person name="Whiston E.A."/>
            <person name="Young S."/>
            <person name="Zeng Q."/>
            <person name="Goldman W.E."/>
            <person name="Mardis E.R."/>
            <person name="Taylor J.W."/>
            <person name="McEwen J.G."/>
            <person name="Clay O.K."/>
            <person name="Klein B.S."/>
            <person name="Cuomo C.A."/>
        </authorList>
    </citation>
    <scope>NUCLEOTIDE SEQUENCE [LARGE SCALE GENOMIC DNA]</scope>
    <source>
        <strain evidence="3">UAMH 3008</strain>
    </source>
</reference>
<feature type="region of interest" description="Disordered" evidence="1">
    <location>
        <begin position="116"/>
        <end position="148"/>
    </location>
</feature>
<evidence type="ECO:0000313" key="3">
    <source>
        <dbReference type="Proteomes" id="UP000034164"/>
    </source>
</evidence>
<feature type="compositionally biased region" description="Basic and acidic residues" evidence="1">
    <location>
        <begin position="135"/>
        <end position="148"/>
    </location>
</feature>
<dbReference type="EMBL" id="LCZI01000912">
    <property type="protein sequence ID" value="KKZ63842.1"/>
    <property type="molecule type" value="Genomic_DNA"/>
</dbReference>
<comment type="caution">
    <text evidence="2">The sequence shown here is derived from an EMBL/GenBank/DDBJ whole genome shotgun (WGS) entry which is preliminary data.</text>
</comment>
<dbReference type="AlphaFoldDB" id="A0A0G2HZS4"/>
<dbReference type="Proteomes" id="UP000034164">
    <property type="component" value="Unassembled WGS sequence"/>
</dbReference>
<evidence type="ECO:0000313" key="2">
    <source>
        <dbReference type="EMBL" id="KKZ63842.1"/>
    </source>
</evidence>
<accession>A0A0G2HZS4</accession>
<gene>
    <name evidence="2" type="ORF">EMCG_01849</name>
</gene>
<feature type="region of interest" description="Disordered" evidence="1">
    <location>
        <begin position="1"/>
        <end position="99"/>
    </location>
</feature>
<protein>
    <submittedName>
        <fullName evidence="2">Uncharacterized protein</fullName>
    </submittedName>
</protein>